<dbReference type="EMBL" id="OBMM01000002">
    <property type="protein sequence ID" value="SOC15046.1"/>
    <property type="molecule type" value="Genomic_DNA"/>
</dbReference>
<dbReference type="AlphaFoldDB" id="A0A154KP36"/>
<sequence>MTADKGQPTNPEQPAKKGLPNGHYFKIMGYLLTAAWVGYILAISGGDTTHPMFDYIFVVPLAFWIGGMIIAKILRSRSGADRP</sequence>
<dbReference type="Proteomes" id="UP000252266">
    <property type="component" value="Unassembled WGS sequence"/>
</dbReference>
<keyword evidence="2" id="KW-0812">Transmembrane</keyword>
<keyword evidence="2" id="KW-0472">Membrane</keyword>
<accession>A0A154KP36</accession>
<reference evidence="4 5" key="2">
    <citation type="submission" date="2017-08" db="EMBL/GenBank/DDBJ databases">
        <authorList>
            <person name="de Groot N.N."/>
        </authorList>
    </citation>
    <scope>NUCLEOTIDE SEQUENCE [LARGE SCALE GENOMIC DNA]</scope>
    <source>
        <strain evidence="4 5">USBA 78</strain>
    </source>
</reference>
<reference evidence="3 6" key="1">
    <citation type="submission" date="2014-07" db="EMBL/GenBank/DDBJ databases">
        <title>Draft genome sequence of Thalassospira xiamenensis IB13.</title>
        <authorList>
            <person name="Lai Q."/>
            <person name="Shao Z."/>
        </authorList>
    </citation>
    <scope>NUCLEOTIDE SEQUENCE [LARGE SCALE GENOMIC DNA]</scope>
    <source>
        <strain evidence="3 6">IB13</strain>
    </source>
</reference>
<protein>
    <submittedName>
        <fullName evidence="3">Uncharacterized protein</fullName>
    </submittedName>
</protein>
<evidence type="ECO:0000313" key="6">
    <source>
        <dbReference type="Proteomes" id="UP000252266"/>
    </source>
</evidence>
<feature type="transmembrane region" description="Helical" evidence="2">
    <location>
        <begin position="55"/>
        <end position="74"/>
    </location>
</feature>
<organism evidence="3 6">
    <name type="scientific">Thalassospira xiamenensis</name>
    <dbReference type="NCBI Taxonomy" id="220697"/>
    <lineage>
        <taxon>Bacteria</taxon>
        <taxon>Pseudomonadati</taxon>
        <taxon>Pseudomonadota</taxon>
        <taxon>Alphaproteobacteria</taxon>
        <taxon>Rhodospirillales</taxon>
        <taxon>Thalassospiraceae</taxon>
        <taxon>Thalassospira</taxon>
    </lineage>
</organism>
<evidence type="ECO:0000313" key="4">
    <source>
        <dbReference type="EMBL" id="SOC15046.1"/>
    </source>
</evidence>
<gene>
    <name evidence="4" type="ORF">SAMN05428964_10250</name>
    <name evidence="3" type="ORF">TH44_04170</name>
</gene>
<name>A0A154KP36_9PROT</name>
<dbReference type="Proteomes" id="UP000219068">
    <property type="component" value="Unassembled WGS sequence"/>
</dbReference>
<feature type="transmembrane region" description="Helical" evidence="2">
    <location>
        <begin position="24"/>
        <end position="43"/>
    </location>
</feature>
<keyword evidence="2" id="KW-1133">Transmembrane helix</keyword>
<evidence type="ECO:0000313" key="3">
    <source>
        <dbReference type="EMBL" id="RCK53387.1"/>
    </source>
</evidence>
<feature type="region of interest" description="Disordered" evidence="1">
    <location>
        <begin position="1"/>
        <end position="21"/>
    </location>
</feature>
<dbReference type="EMBL" id="JPWJ01000001">
    <property type="protein sequence ID" value="RCK53387.1"/>
    <property type="molecule type" value="Genomic_DNA"/>
</dbReference>
<evidence type="ECO:0000256" key="2">
    <source>
        <dbReference type="SAM" id="Phobius"/>
    </source>
</evidence>
<evidence type="ECO:0000313" key="5">
    <source>
        <dbReference type="Proteomes" id="UP000219068"/>
    </source>
</evidence>
<proteinExistence type="predicted"/>
<evidence type="ECO:0000256" key="1">
    <source>
        <dbReference type="SAM" id="MobiDB-lite"/>
    </source>
</evidence>
<dbReference type="RefSeq" id="WP_062951286.1">
    <property type="nucleotide sequence ID" value="NZ_JPWD01000001.1"/>
</dbReference>